<dbReference type="EC" id="6.1.1.15" evidence="10"/>
<keyword evidence="4 10" id="KW-0436">Ligase</keyword>
<evidence type="ECO:0000256" key="2">
    <source>
        <dbReference type="ARBA" id="ARBA00011738"/>
    </source>
</evidence>
<reference evidence="12 13" key="1">
    <citation type="journal article" date="2021" name="Microb. Ecol.">
        <title>Candidatus Mesenet longicola: Novel Endosymbionts of Brontispa longissima that Induce Cytoplasmic Incompatibility.</title>
        <authorList>
            <person name="Takano S."/>
            <person name="Gotoh Y."/>
            <person name="Hayashi T."/>
        </authorList>
    </citation>
    <scope>NUCLEOTIDE SEQUENCE [LARGE SCALE GENOMIC DNA]</scope>
    <source>
        <strain evidence="12">L5</strain>
    </source>
</reference>
<comment type="function">
    <text evidence="10">Catalyzes the attachment of proline to tRNA(Pro) in a two-step reaction: proline is first activated by ATP to form Pro-AMP and then transferred to the acceptor end of tRNA(Pro).</text>
</comment>
<keyword evidence="5 10" id="KW-0547">Nucleotide-binding</keyword>
<evidence type="ECO:0000256" key="8">
    <source>
        <dbReference type="ARBA" id="ARBA00023146"/>
    </source>
</evidence>
<keyword evidence="8 10" id="KW-0030">Aminoacyl-tRNA synthetase</keyword>
<dbReference type="GO" id="GO:0005829">
    <property type="term" value="C:cytosol"/>
    <property type="evidence" value="ECO:0007669"/>
    <property type="project" value="TreeGrafter"/>
</dbReference>
<dbReference type="FunFam" id="3.30.930.10:FF:000042">
    <property type="entry name" value="probable proline--tRNA ligase, mitochondrial"/>
    <property type="match status" value="1"/>
</dbReference>
<comment type="similarity">
    <text evidence="10">Belongs to the class-II aminoacyl-tRNA synthetase family. ProS type 2 subfamily.</text>
</comment>
<dbReference type="Gene3D" id="3.30.930.10">
    <property type="entry name" value="Bira Bifunctional Protein, Domain 2"/>
    <property type="match status" value="1"/>
</dbReference>
<dbReference type="GO" id="GO:0004827">
    <property type="term" value="F:proline-tRNA ligase activity"/>
    <property type="evidence" value="ECO:0007669"/>
    <property type="project" value="UniProtKB-UniRule"/>
</dbReference>
<dbReference type="NCBIfam" id="NF008979">
    <property type="entry name" value="PRK12325.1"/>
    <property type="match status" value="1"/>
</dbReference>
<keyword evidence="6 10" id="KW-0067">ATP-binding</keyword>
<dbReference type="SUPFAM" id="SSF52954">
    <property type="entry name" value="Class II aaRS ABD-related"/>
    <property type="match status" value="1"/>
</dbReference>
<dbReference type="GO" id="GO:0005524">
    <property type="term" value="F:ATP binding"/>
    <property type="evidence" value="ECO:0007669"/>
    <property type="project" value="UniProtKB-UniRule"/>
</dbReference>
<comment type="caution">
    <text evidence="12">The sequence shown here is derived from an EMBL/GenBank/DDBJ whole genome shotgun (WGS) entry which is preliminary data.</text>
</comment>
<evidence type="ECO:0000313" key="13">
    <source>
        <dbReference type="Proteomes" id="UP000637906"/>
    </source>
</evidence>
<name>A0A8J3HWP7_9RICK</name>
<dbReference type="CDD" id="cd00861">
    <property type="entry name" value="ProRS_anticodon_short"/>
    <property type="match status" value="1"/>
</dbReference>
<dbReference type="InterPro" id="IPR050062">
    <property type="entry name" value="Pro-tRNA_synthetase"/>
</dbReference>
<dbReference type="InterPro" id="IPR045864">
    <property type="entry name" value="aa-tRNA-synth_II/BPL/LPL"/>
</dbReference>
<dbReference type="InterPro" id="IPR002316">
    <property type="entry name" value="Pro-tRNA-ligase_IIa"/>
</dbReference>
<dbReference type="NCBIfam" id="TIGR00409">
    <property type="entry name" value="proS_fam_II"/>
    <property type="match status" value="1"/>
</dbReference>
<dbReference type="Gene3D" id="3.40.50.800">
    <property type="entry name" value="Anticodon-binding domain"/>
    <property type="match status" value="1"/>
</dbReference>
<dbReference type="InterPro" id="IPR023716">
    <property type="entry name" value="Prolyl-tRNA_ligase_IIa_type2"/>
</dbReference>
<dbReference type="InterPro" id="IPR006195">
    <property type="entry name" value="aa-tRNA-synth_II"/>
</dbReference>
<evidence type="ECO:0000313" key="12">
    <source>
        <dbReference type="EMBL" id="GHM59666.1"/>
    </source>
</evidence>
<dbReference type="InterPro" id="IPR036621">
    <property type="entry name" value="Anticodon-bd_dom_sf"/>
</dbReference>
<keyword evidence="3 10" id="KW-0963">Cytoplasm</keyword>
<dbReference type="PANTHER" id="PTHR42753:SF2">
    <property type="entry name" value="PROLINE--TRNA LIGASE"/>
    <property type="match status" value="1"/>
</dbReference>
<evidence type="ECO:0000256" key="7">
    <source>
        <dbReference type="ARBA" id="ARBA00022917"/>
    </source>
</evidence>
<dbReference type="AlphaFoldDB" id="A0A8J3HWP7"/>
<dbReference type="Pfam" id="PF00587">
    <property type="entry name" value="tRNA-synt_2b"/>
    <property type="match status" value="1"/>
</dbReference>
<proteinExistence type="inferred from homology"/>
<comment type="subunit">
    <text evidence="2 10">Homodimer.</text>
</comment>
<dbReference type="SUPFAM" id="SSF55681">
    <property type="entry name" value="Class II aaRS and biotin synthetases"/>
    <property type="match status" value="1"/>
</dbReference>
<evidence type="ECO:0000256" key="9">
    <source>
        <dbReference type="ARBA" id="ARBA00047671"/>
    </source>
</evidence>
<evidence type="ECO:0000256" key="4">
    <source>
        <dbReference type="ARBA" id="ARBA00022598"/>
    </source>
</evidence>
<dbReference type="InterPro" id="IPR004500">
    <property type="entry name" value="Pro-tRNA-synth_IIa_bac-type"/>
</dbReference>
<comment type="catalytic activity">
    <reaction evidence="9 10">
        <text>tRNA(Pro) + L-proline + ATP = L-prolyl-tRNA(Pro) + AMP + diphosphate</text>
        <dbReference type="Rhea" id="RHEA:14305"/>
        <dbReference type="Rhea" id="RHEA-COMP:9700"/>
        <dbReference type="Rhea" id="RHEA-COMP:9702"/>
        <dbReference type="ChEBI" id="CHEBI:30616"/>
        <dbReference type="ChEBI" id="CHEBI:33019"/>
        <dbReference type="ChEBI" id="CHEBI:60039"/>
        <dbReference type="ChEBI" id="CHEBI:78442"/>
        <dbReference type="ChEBI" id="CHEBI:78532"/>
        <dbReference type="ChEBI" id="CHEBI:456215"/>
        <dbReference type="EC" id="6.1.1.15"/>
    </reaction>
</comment>
<evidence type="ECO:0000256" key="6">
    <source>
        <dbReference type="ARBA" id="ARBA00022840"/>
    </source>
</evidence>
<evidence type="ECO:0000256" key="3">
    <source>
        <dbReference type="ARBA" id="ARBA00022490"/>
    </source>
</evidence>
<comment type="subcellular location">
    <subcellularLocation>
        <location evidence="1 10">Cytoplasm</location>
    </subcellularLocation>
</comment>
<dbReference type="PRINTS" id="PR01046">
    <property type="entry name" value="TRNASYNTHPRO"/>
</dbReference>
<evidence type="ECO:0000256" key="1">
    <source>
        <dbReference type="ARBA" id="ARBA00004496"/>
    </source>
</evidence>
<dbReference type="PROSITE" id="PS50862">
    <property type="entry name" value="AA_TRNA_LIGASE_II"/>
    <property type="match status" value="1"/>
</dbReference>
<accession>A0A8J3HWP7</accession>
<dbReference type="PANTHER" id="PTHR42753">
    <property type="entry name" value="MITOCHONDRIAL RIBOSOME PROTEIN L39/PROLYL-TRNA LIGASE FAMILY MEMBER"/>
    <property type="match status" value="1"/>
</dbReference>
<keyword evidence="13" id="KW-1185">Reference proteome</keyword>
<protein>
    <recommendedName>
        <fullName evidence="10">Proline--tRNA ligase</fullName>
        <ecNumber evidence="10">6.1.1.15</ecNumber>
    </recommendedName>
    <alternativeName>
        <fullName evidence="10">Prolyl-tRNA synthetase</fullName>
        <shortName evidence="10">ProRS</shortName>
    </alternativeName>
</protein>
<sequence>MRLSQYHLPALKENPSDAEIISHKYSLRVGLVKQVASGIYTWLPLGLKVLDKIKSIIKEEMNKSGALEVLMPCIQPASFWQESGRYDSYGDEMLHIKDRNERSMLFGPTHEEAVTDAIRGVIKSYKNLPLLLYQMQWKFRDEVRPRFGVMRSREFLMKDAYSFDKNQEDAEKSYDLMYKTYIKIFRRMGLTPIAVKAETGPIGGNLSHEFHILSETGEDTIYYDSRFSQLLESEDMQELRNIYAVSEGMYDPTKCPISFENLSKSKGIEVGHIFYFGDKYSSPMNAKISLESGQNVPIHMGSYGIGISRLVGAIIEAYHDDNGIKWPEAVAPFKIGLINLQIKDNSCTEAANYIYNNLPIDEVLYDETEDSAGVKFTRMDLIGLPWQIIIGKKFINDGLIEVKKRAGEVKFMSVDAVIEHFSSM</sequence>
<dbReference type="InterPro" id="IPR004154">
    <property type="entry name" value="Anticodon-bd"/>
</dbReference>
<dbReference type="Proteomes" id="UP000637906">
    <property type="component" value="Unassembled WGS sequence"/>
</dbReference>
<evidence type="ECO:0000259" key="11">
    <source>
        <dbReference type="PROSITE" id="PS50862"/>
    </source>
</evidence>
<dbReference type="HAMAP" id="MF_01570">
    <property type="entry name" value="Pro_tRNA_synth_type2"/>
    <property type="match status" value="1"/>
</dbReference>
<keyword evidence="7 10" id="KW-0648">Protein biosynthesis</keyword>
<dbReference type="GO" id="GO:0006433">
    <property type="term" value="P:prolyl-tRNA aminoacylation"/>
    <property type="evidence" value="ECO:0007669"/>
    <property type="project" value="UniProtKB-UniRule"/>
</dbReference>
<dbReference type="InterPro" id="IPR044140">
    <property type="entry name" value="ProRS_anticodon_short"/>
</dbReference>
<organism evidence="12 13">
    <name type="scientific">Candidatus Mesenet longicola</name>
    <dbReference type="NCBI Taxonomy" id="1892558"/>
    <lineage>
        <taxon>Bacteria</taxon>
        <taxon>Pseudomonadati</taxon>
        <taxon>Pseudomonadota</taxon>
        <taxon>Alphaproteobacteria</taxon>
        <taxon>Rickettsiales</taxon>
        <taxon>Anaplasmataceae</taxon>
        <taxon>Candidatus Mesenet</taxon>
    </lineage>
</organism>
<dbReference type="EMBL" id="BNGU01000025">
    <property type="protein sequence ID" value="GHM59666.1"/>
    <property type="molecule type" value="Genomic_DNA"/>
</dbReference>
<feature type="domain" description="Aminoacyl-transfer RNA synthetases class-II family profile" evidence="11">
    <location>
        <begin position="33"/>
        <end position="327"/>
    </location>
</feature>
<dbReference type="InterPro" id="IPR033730">
    <property type="entry name" value="ProRS_core_prok"/>
</dbReference>
<evidence type="ECO:0000256" key="10">
    <source>
        <dbReference type="HAMAP-Rule" id="MF_01570"/>
    </source>
</evidence>
<evidence type="ECO:0000256" key="5">
    <source>
        <dbReference type="ARBA" id="ARBA00022741"/>
    </source>
</evidence>
<gene>
    <name evidence="10 12" type="primary">proS</name>
    <name evidence="12" type="ORF">sL5_06590</name>
</gene>
<dbReference type="Pfam" id="PF03129">
    <property type="entry name" value="HGTP_anticodon"/>
    <property type="match status" value="1"/>
</dbReference>
<dbReference type="InterPro" id="IPR002314">
    <property type="entry name" value="aa-tRNA-synt_IIb"/>
</dbReference>
<dbReference type="CDD" id="cd00779">
    <property type="entry name" value="ProRS_core_prok"/>
    <property type="match status" value="1"/>
</dbReference>